<dbReference type="Proteomes" id="UP000794436">
    <property type="component" value="Unassembled WGS sequence"/>
</dbReference>
<organism evidence="1 2">
    <name type="scientific">Pythium oligandrum</name>
    <name type="common">Mycoparasitic fungus</name>
    <dbReference type="NCBI Taxonomy" id="41045"/>
    <lineage>
        <taxon>Eukaryota</taxon>
        <taxon>Sar</taxon>
        <taxon>Stramenopiles</taxon>
        <taxon>Oomycota</taxon>
        <taxon>Peronosporomycetes</taxon>
        <taxon>Pythiales</taxon>
        <taxon>Pythiaceae</taxon>
        <taxon>Pythium</taxon>
    </lineage>
</organism>
<dbReference type="EMBL" id="SPLM01000008">
    <property type="protein sequence ID" value="TMW66601.1"/>
    <property type="molecule type" value="Genomic_DNA"/>
</dbReference>
<accession>A0A8K1FKZ6</accession>
<proteinExistence type="predicted"/>
<name>A0A8K1FKZ6_PYTOL</name>
<reference evidence="1" key="1">
    <citation type="submission" date="2019-03" db="EMBL/GenBank/DDBJ databases">
        <title>Long read genome sequence of the mycoparasitic Pythium oligandrum ATCC 38472 isolated from sugarbeet rhizosphere.</title>
        <authorList>
            <person name="Gaulin E."/>
        </authorList>
    </citation>
    <scope>NUCLEOTIDE SEQUENCE</scope>
    <source>
        <strain evidence="1">ATCC 38472_TT</strain>
    </source>
</reference>
<dbReference type="AlphaFoldDB" id="A0A8K1FKZ6"/>
<sequence length="353" mass="39706">MVDRAKSVSVKWNDEHWLGSTKEALVRAADRFPEAELKGVEDKFSRDMAMMDDECEEDAVRSAELMRSELLGVADIGFSVDLIKPSDLHLQAFNSVKEYIDVLTSAQGLSHEVSEGTEMILRLPFRLRNHMKGFFGIYENGETDRLDELVNKIVVAKLTNLKAETSGVWAKVRGLFKGEDESPDLTQFFEYMRVPLDSMKQAWAAAVTTAIDEYCQSKRVQQVREKKSALDAIRVVDAEKVIDDACSALKHEWGDGSDHELVCSVNCRMRNSTIYCDWTEEQWEPASERLEVWKVNPGLPTTSSFDRCSCLGGVRLEKGEQILSVFTVQASSVVIISVSAEGTFVRRAQFPSQ</sequence>
<evidence type="ECO:0000313" key="1">
    <source>
        <dbReference type="EMBL" id="TMW66601.1"/>
    </source>
</evidence>
<evidence type="ECO:0000313" key="2">
    <source>
        <dbReference type="Proteomes" id="UP000794436"/>
    </source>
</evidence>
<keyword evidence="2" id="KW-1185">Reference proteome</keyword>
<gene>
    <name evidence="1" type="ORF">Poli38472_014577</name>
</gene>
<protein>
    <submittedName>
        <fullName evidence="1">Uncharacterized protein</fullName>
    </submittedName>
</protein>
<comment type="caution">
    <text evidence="1">The sequence shown here is derived from an EMBL/GenBank/DDBJ whole genome shotgun (WGS) entry which is preliminary data.</text>
</comment>